<evidence type="ECO:0000256" key="1">
    <source>
        <dbReference type="SAM" id="Phobius"/>
    </source>
</evidence>
<dbReference type="EMBL" id="MLJW01000143">
    <property type="protein sequence ID" value="OIQ96780.1"/>
    <property type="molecule type" value="Genomic_DNA"/>
</dbReference>
<keyword evidence="1" id="KW-0812">Transmembrane</keyword>
<protein>
    <recommendedName>
        <fullName evidence="3">Two pore domain potassium channel family protein</fullName>
    </recommendedName>
</protein>
<proteinExistence type="predicted"/>
<reference evidence="2" key="1">
    <citation type="submission" date="2016-10" db="EMBL/GenBank/DDBJ databases">
        <title>Sequence of Gallionella enrichment culture.</title>
        <authorList>
            <person name="Poehlein A."/>
            <person name="Muehling M."/>
            <person name="Daniel R."/>
        </authorList>
    </citation>
    <scope>NUCLEOTIDE SEQUENCE</scope>
</reference>
<organism evidence="2">
    <name type="scientific">mine drainage metagenome</name>
    <dbReference type="NCBI Taxonomy" id="410659"/>
    <lineage>
        <taxon>unclassified sequences</taxon>
        <taxon>metagenomes</taxon>
        <taxon>ecological metagenomes</taxon>
    </lineage>
</organism>
<keyword evidence="1" id="KW-1133">Transmembrane helix</keyword>
<accession>A0A1J5RXI6</accession>
<name>A0A1J5RXI6_9ZZZZ</name>
<feature type="transmembrane region" description="Helical" evidence="1">
    <location>
        <begin position="15"/>
        <end position="34"/>
    </location>
</feature>
<keyword evidence="1" id="KW-0472">Membrane</keyword>
<comment type="caution">
    <text evidence="2">The sequence shown here is derived from an EMBL/GenBank/DDBJ whole genome shotgun (WGS) entry which is preliminary data.</text>
</comment>
<gene>
    <name evidence="2" type="ORF">GALL_212420</name>
</gene>
<evidence type="ECO:0008006" key="3">
    <source>
        <dbReference type="Google" id="ProtNLM"/>
    </source>
</evidence>
<feature type="transmembrane region" description="Helical" evidence="1">
    <location>
        <begin position="76"/>
        <end position="101"/>
    </location>
</feature>
<evidence type="ECO:0000313" key="2">
    <source>
        <dbReference type="EMBL" id="OIQ96780.1"/>
    </source>
</evidence>
<dbReference type="AlphaFoldDB" id="A0A1J5RXI6"/>
<sequence length="115" mass="12288">MFERHTAPLAARSVFLSRLALSLAAGFAVILLSLGMGMAGYRYFEGLPWIDAFVNAAMLLSGMGPLASPQTSAGKIFAGVYALYSGFVVLIAAGIAFAPVIHRFLHRFHLAQGRD</sequence>
<dbReference type="Gene3D" id="1.10.287.70">
    <property type="match status" value="1"/>
</dbReference>